<sequence>MKSPLESLRAHLPAEAFAILTQHDAQRTPGSKKELATLLKDNEYTLTATVAKFDATFGGLDVPDHESAANQEDDDIWLIGAENCLQSGLHEPLRGGEGLEHEQLIPVVYSPDGVVYFIGADGLGWGQDTVEQSHAQPCADDGATMLARILLERAADSATYTSKTSKGKHGAKLAKERKLAPVKQASDSFARWWAGASGFVAEYAGSEGGGAWTLVLTAKGAKAPKKAATKKVVTKRPSAKKTAKKVAAPKKVETKKPSAKKVATKKTASKNAPAKKAPAKAAPKKTTRKR</sequence>
<evidence type="ECO:0000256" key="1">
    <source>
        <dbReference type="SAM" id="MobiDB-lite"/>
    </source>
</evidence>
<dbReference type="KEGG" id="llu:AKJ09_03511"/>
<proteinExistence type="predicted"/>
<name>A0A0K1PTK6_9BACT</name>
<dbReference type="RefSeq" id="WP_169927575.1">
    <property type="nucleotide sequence ID" value="NZ_CP012333.1"/>
</dbReference>
<dbReference type="STRING" id="1391654.AKJ09_03511"/>
<feature type="compositionally biased region" description="Low complexity" evidence="1">
    <location>
        <begin position="269"/>
        <end position="281"/>
    </location>
</feature>
<dbReference type="Proteomes" id="UP000064967">
    <property type="component" value="Chromosome"/>
</dbReference>
<evidence type="ECO:0000313" key="2">
    <source>
        <dbReference type="EMBL" id="AKU96847.1"/>
    </source>
</evidence>
<reference evidence="2 3" key="1">
    <citation type="submission" date="2015-08" db="EMBL/GenBank/DDBJ databases">
        <authorList>
            <person name="Babu N.S."/>
            <person name="Beckwith C.J."/>
            <person name="Beseler K.G."/>
            <person name="Brison A."/>
            <person name="Carone J.V."/>
            <person name="Caskin T.P."/>
            <person name="Diamond M."/>
            <person name="Durham M.E."/>
            <person name="Foxe J.M."/>
            <person name="Go M."/>
            <person name="Henderson B.A."/>
            <person name="Jones I.B."/>
            <person name="McGettigan J.A."/>
            <person name="Micheletti S.J."/>
            <person name="Nasrallah M.E."/>
            <person name="Ortiz D."/>
            <person name="Piller C.R."/>
            <person name="Privatt S.R."/>
            <person name="Schneider S.L."/>
            <person name="Sharp S."/>
            <person name="Smith T.C."/>
            <person name="Stanton J.D."/>
            <person name="Ullery H.E."/>
            <person name="Wilson R.J."/>
            <person name="Serrano M.G."/>
            <person name="Buck G."/>
            <person name="Lee V."/>
            <person name="Wang Y."/>
            <person name="Carvalho R."/>
            <person name="Voegtly L."/>
            <person name="Shi R."/>
            <person name="Duckworth R."/>
            <person name="Johnson A."/>
            <person name="Loviza R."/>
            <person name="Walstead R."/>
            <person name="Shah Z."/>
            <person name="Kiflezghi M."/>
            <person name="Wade K."/>
            <person name="Ball S.L."/>
            <person name="Bradley K.W."/>
            <person name="Asai D.J."/>
            <person name="Bowman C.A."/>
            <person name="Russell D.A."/>
            <person name="Pope W.H."/>
            <person name="Jacobs-Sera D."/>
            <person name="Hendrix R.W."/>
            <person name="Hatfull G.F."/>
        </authorList>
    </citation>
    <scope>NUCLEOTIDE SEQUENCE [LARGE SCALE GENOMIC DNA]</scope>
    <source>
        <strain evidence="2 3">DSM 27648</strain>
    </source>
</reference>
<gene>
    <name evidence="2" type="ORF">AKJ09_03511</name>
</gene>
<feature type="region of interest" description="Disordered" evidence="1">
    <location>
        <begin position="225"/>
        <end position="290"/>
    </location>
</feature>
<keyword evidence="3" id="KW-1185">Reference proteome</keyword>
<feature type="compositionally biased region" description="Basic residues" evidence="1">
    <location>
        <begin position="225"/>
        <end position="248"/>
    </location>
</feature>
<protein>
    <submittedName>
        <fullName evidence="2">Uncharacterized protein</fullName>
    </submittedName>
</protein>
<dbReference type="AlphaFoldDB" id="A0A0K1PTK6"/>
<accession>A0A0K1PTK6</accession>
<dbReference type="EMBL" id="CP012333">
    <property type="protein sequence ID" value="AKU96847.1"/>
    <property type="molecule type" value="Genomic_DNA"/>
</dbReference>
<evidence type="ECO:0000313" key="3">
    <source>
        <dbReference type="Proteomes" id="UP000064967"/>
    </source>
</evidence>
<feature type="compositionally biased region" description="Basic residues" evidence="1">
    <location>
        <begin position="257"/>
        <end position="268"/>
    </location>
</feature>
<organism evidence="2 3">
    <name type="scientific">Labilithrix luteola</name>
    <dbReference type="NCBI Taxonomy" id="1391654"/>
    <lineage>
        <taxon>Bacteria</taxon>
        <taxon>Pseudomonadati</taxon>
        <taxon>Myxococcota</taxon>
        <taxon>Polyangia</taxon>
        <taxon>Polyangiales</taxon>
        <taxon>Labilitrichaceae</taxon>
        <taxon>Labilithrix</taxon>
    </lineage>
</organism>